<name>R4RQW3_PHYAS</name>
<dbReference type="Proteomes" id="UP000013941">
    <property type="component" value="Chromosome"/>
</dbReference>
<dbReference type="Gene3D" id="3.40.50.300">
    <property type="entry name" value="P-loop containing nucleotide triphosphate hydrolases"/>
    <property type="match status" value="1"/>
</dbReference>
<dbReference type="RefSeq" id="WP_015638286.1">
    <property type="nucleotide sequence ID" value="NC_021236.1"/>
</dbReference>
<dbReference type="InterPro" id="IPR007694">
    <property type="entry name" value="DNA_helicase_DnaB-like_C"/>
</dbReference>
<dbReference type="GO" id="GO:1990077">
    <property type="term" value="C:primosome complex"/>
    <property type="evidence" value="ECO:0007669"/>
    <property type="project" value="UniProtKB-KW"/>
</dbReference>
<organism evidence="13 14">
    <name type="scientific">Strawberry lethal yellows phytoplasma (CPA) str. NZSb11</name>
    <dbReference type="NCBI Taxonomy" id="980422"/>
    <lineage>
        <taxon>Bacteria</taxon>
        <taxon>Bacillati</taxon>
        <taxon>Mycoplasmatota</taxon>
        <taxon>Mollicutes</taxon>
        <taxon>Acholeplasmatales</taxon>
        <taxon>Acholeplasmataceae</taxon>
        <taxon>Candidatus Phytoplasma</taxon>
        <taxon>16SrXII (Stolbur group)</taxon>
    </lineage>
</organism>
<dbReference type="InterPro" id="IPR003593">
    <property type="entry name" value="AAA+_ATPase"/>
</dbReference>
<dbReference type="PROSITE" id="PS51199">
    <property type="entry name" value="SF4_HELICASE"/>
    <property type="match status" value="1"/>
</dbReference>
<dbReference type="PANTHER" id="PTHR30153">
    <property type="entry name" value="REPLICATIVE DNA HELICASE DNAB"/>
    <property type="match status" value="1"/>
</dbReference>
<dbReference type="Gene3D" id="1.10.860.10">
    <property type="entry name" value="DNAb Helicase, Chain A"/>
    <property type="match status" value="1"/>
</dbReference>
<dbReference type="GO" id="GO:0005524">
    <property type="term" value="F:ATP binding"/>
    <property type="evidence" value="ECO:0007669"/>
    <property type="project" value="UniProtKB-KW"/>
</dbReference>
<evidence type="ECO:0000259" key="12">
    <source>
        <dbReference type="PROSITE" id="PS51199"/>
    </source>
</evidence>
<dbReference type="EC" id="5.6.2.3" evidence="10"/>
<protein>
    <recommendedName>
        <fullName evidence="10">DNA 5'-3' helicase</fullName>
        <ecNumber evidence="10">5.6.2.3</ecNumber>
    </recommendedName>
</protein>
<feature type="domain" description="SF4 helicase" evidence="12">
    <location>
        <begin position="172"/>
        <end position="437"/>
    </location>
</feature>
<dbReference type="GO" id="GO:0006269">
    <property type="term" value="P:DNA replication, synthesis of primer"/>
    <property type="evidence" value="ECO:0007669"/>
    <property type="project" value="UniProtKB-KW"/>
</dbReference>
<dbReference type="HOGENOM" id="CLU_005373_0_1_14"/>
<dbReference type="InterPro" id="IPR007693">
    <property type="entry name" value="DNA_helicase_DnaB-like_N"/>
</dbReference>
<dbReference type="SUPFAM" id="SSF48024">
    <property type="entry name" value="N-terminal domain of DnaB helicase"/>
    <property type="match status" value="1"/>
</dbReference>
<sequence>MIVAERALLKPIEAERALLGTLLLKPEKKDYVINSVNTNNFNDSKHRYIFEAMKQLKMQNREIDYVTVGSVLDNNLYKIGGIDYLIELVEATPASEYLETYIDLIKENALKRDVLGLFKQFPIGLSGTKNIHNYLQAVKNQLESFMQKTKSPFISTKTLSPCICQSILNDDEDNQFVGIQTGFKNLDELISGFKPNQLIILGARTAMGKTTFMLNLACNIAKNFTSNNKNQKAVIFSLEMAAEELVIRLLSSASQIPLKQLQHKNLNKDEKSQLLIADNEITRLNILIDDDRDNKIEDIETKCRQMKSTEGLDIVFIDYLHLLIDDQNLNIYQAISKISRALKKLASELNIPIMALSQTNRANNLREDKTPQLTDLSGSGTIEQDADVVMFLHRESYYKKPDIDPHTNLIIAKNRSGEVGECSFNFYKQIQRFEEKE</sequence>
<keyword evidence="7" id="KW-0067">ATP-binding</keyword>
<keyword evidence="5" id="KW-0378">Hydrolase</keyword>
<dbReference type="PANTHER" id="PTHR30153:SF2">
    <property type="entry name" value="REPLICATIVE DNA HELICASE"/>
    <property type="match status" value="1"/>
</dbReference>
<dbReference type="KEGG" id="nzs:SLY_0982"/>
<comment type="similarity">
    <text evidence="1">Belongs to the helicase family. DnaB subfamily.</text>
</comment>
<evidence type="ECO:0000256" key="10">
    <source>
        <dbReference type="ARBA" id="ARBA00044969"/>
    </source>
</evidence>
<dbReference type="GO" id="GO:0043139">
    <property type="term" value="F:5'-3' DNA helicase activity"/>
    <property type="evidence" value="ECO:0007669"/>
    <property type="project" value="UniProtKB-EC"/>
</dbReference>
<dbReference type="EMBL" id="CP002548">
    <property type="protein sequence ID" value="AGL90896.1"/>
    <property type="molecule type" value="Genomic_DNA"/>
</dbReference>
<keyword evidence="6 13" id="KW-0347">Helicase</keyword>
<dbReference type="Pfam" id="PF03796">
    <property type="entry name" value="DnaB_C"/>
    <property type="match status" value="1"/>
</dbReference>
<keyword evidence="2" id="KW-0639">Primosome</keyword>
<dbReference type="PATRIC" id="fig|980422.3.peg.902"/>
<reference evidence="13 14" key="1">
    <citation type="journal article" date="2013" name="BMC Genomics">
        <title>Comparison of the complete genome sequence of two closely related isolates of 'Candidatus Phytoplasma australiense' reveals genome plasticity.</title>
        <authorList>
            <person name="Andersen M.T."/>
            <person name="Liefting L.W."/>
            <person name="Havukkala I."/>
            <person name="Beever R.E."/>
        </authorList>
    </citation>
    <scope>NUCLEOTIDE SEQUENCE [LARGE SCALE GENOMIC DNA]</scope>
    <source>
        <strain evidence="13 14">NZSb11</strain>
    </source>
</reference>
<evidence type="ECO:0000256" key="9">
    <source>
        <dbReference type="ARBA" id="ARBA00023235"/>
    </source>
</evidence>
<gene>
    <name evidence="13" type="primary">dnaC</name>
    <name evidence="13" type="ORF">SLY_0982</name>
</gene>
<keyword evidence="3" id="KW-0235">DNA replication</keyword>
<evidence type="ECO:0000256" key="7">
    <source>
        <dbReference type="ARBA" id="ARBA00022840"/>
    </source>
</evidence>
<evidence type="ECO:0000313" key="14">
    <source>
        <dbReference type="Proteomes" id="UP000013941"/>
    </source>
</evidence>
<evidence type="ECO:0000256" key="11">
    <source>
        <dbReference type="ARBA" id="ARBA00048954"/>
    </source>
</evidence>
<dbReference type="AlphaFoldDB" id="R4RQW3"/>
<dbReference type="GO" id="GO:0003677">
    <property type="term" value="F:DNA binding"/>
    <property type="evidence" value="ECO:0007669"/>
    <property type="project" value="UniProtKB-KW"/>
</dbReference>
<keyword evidence="9" id="KW-0413">Isomerase</keyword>
<comment type="catalytic activity">
    <reaction evidence="11">
        <text>ATP + H2O = ADP + phosphate + H(+)</text>
        <dbReference type="Rhea" id="RHEA:13065"/>
        <dbReference type="ChEBI" id="CHEBI:15377"/>
        <dbReference type="ChEBI" id="CHEBI:15378"/>
        <dbReference type="ChEBI" id="CHEBI:30616"/>
        <dbReference type="ChEBI" id="CHEBI:43474"/>
        <dbReference type="ChEBI" id="CHEBI:456216"/>
        <dbReference type="EC" id="5.6.2.3"/>
    </reaction>
</comment>
<keyword evidence="14" id="KW-1185">Reference proteome</keyword>
<accession>R4RQW3</accession>
<evidence type="ECO:0000256" key="4">
    <source>
        <dbReference type="ARBA" id="ARBA00022741"/>
    </source>
</evidence>
<dbReference type="SMART" id="SM00382">
    <property type="entry name" value="AAA"/>
    <property type="match status" value="1"/>
</dbReference>
<dbReference type="InterPro" id="IPR027417">
    <property type="entry name" value="P-loop_NTPase"/>
</dbReference>
<proteinExistence type="inferred from homology"/>
<dbReference type="OrthoDB" id="9773982at2"/>
<dbReference type="GO" id="GO:0005829">
    <property type="term" value="C:cytosol"/>
    <property type="evidence" value="ECO:0007669"/>
    <property type="project" value="TreeGrafter"/>
</dbReference>
<keyword evidence="8" id="KW-0238">DNA-binding</keyword>
<evidence type="ECO:0000256" key="2">
    <source>
        <dbReference type="ARBA" id="ARBA00022515"/>
    </source>
</evidence>
<evidence type="ECO:0000256" key="6">
    <source>
        <dbReference type="ARBA" id="ARBA00022806"/>
    </source>
</evidence>
<evidence type="ECO:0000256" key="5">
    <source>
        <dbReference type="ARBA" id="ARBA00022801"/>
    </source>
</evidence>
<dbReference type="Pfam" id="PF00772">
    <property type="entry name" value="DnaB"/>
    <property type="match status" value="1"/>
</dbReference>
<dbReference type="InterPro" id="IPR036185">
    <property type="entry name" value="DNA_heli_DnaB-like_N_sf"/>
</dbReference>
<dbReference type="InterPro" id="IPR016136">
    <property type="entry name" value="DNA_helicase_N/primase_C"/>
</dbReference>
<dbReference type="GO" id="GO:0016787">
    <property type="term" value="F:hydrolase activity"/>
    <property type="evidence" value="ECO:0007669"/>
    <property type="project" value="UniProtKB-KW"/>
</dbReference>
<evidence type="ECO:0000313" key="13">
    <source>
        <dbReference type="EMBL" id="AGL90896.1"/>
    </source>
</evidence>
<dbReference type="CDD" id="cd00984">
    <property type="entry name" value="DnaB_C"/>
    <property type="match status" value="1"/>
</dbReference>
<evidence type="ECO:0000256" key="3">
    <source>
        <dbReference type="ARBA" id="ARBA00022705"/>
    </source>
</evidence>
<evidence type="ECO:0000256" key="8">
    <source>
        <dbReference type="ARBA" id="ARBA00023125"/>
    </source>
</evidence>
<keyword evidence="4" id="KW-0547">Nucleotide-binding</keyword>
<evidence type="ECO:0000256" key="1">
    <source>
        <dbReference type="ARBA" id="ARBA00008428"/>
    </source>
</evidence>
<dbReference type="SUPFAM" id="SSF52540">
    <property type="entry name" value="P-loop containing nucleoside triphosphate hydrolases"/>
    <property type="match status" value="1"/>
</dbReference>